<name>A0ABW5UKY1_9BURK</name>
<dbReference type="Proteomes" id="UP001597463">
    <property type="component" value="Unassembled WGS sequence"/>
</dbReference>
<evidence type="ECO:0000313" key="1">
    <source>
        <dbReference type="EMBL" id="MFD2753127.1"/>
    </source>
</evidence>
<organism evidence="1 2">
    <name type="scientific">Comamonas terrae</name>
    <dbReference type="NCBI Taxonomy" id="673548"/>
    <lineage>
        <taxon>Bacteria</taxon>
        <taxon>Pseudomonadati</taxon>
        <taxon>Pseudomonadota</taxon>
        <taxon>Betaproteobacteria</taxon>
        <taxon>Burkholderiales</taxon>
        <taxon>Comamonadaceae</taxon>
        <taxon>Comamonas</taxon>
    </lineage>
</organism>
<evidence type="ECO:0000313" key="2">
    <source>
        <dbReference type="Proteomes" id="UP001597463"/>
    </source>
</evidence>
<dbReference type="EMBL" id="JBHUMV010000001">
    <property type="protein sequence ID" value="MFD2753127.1"/>
    <property type="molecule type" value="Genomic_DNA"/>
</dbReference>
<comment type="caution">
    <text evidence="1">The sequence shown here is derived from an EMBL/GenBank/DDBJ whole genome shotgun (WGS) entry which is preliminary data.</text>
</comment>
<keyword evidence="2" id="KW-1185">Reference proteome</keyword>
<dbReference type="RefSeq" id="WP_157081822.1">
    <property type="nucleotide sequence ID" value="NZ_BCNT01000003.1"/>
</dbReference>
<reference evidence="2" key="1">
    <citation type="journal article" date="2019" name="Int. J. Syst. Evol. Microbiol.">
        <title>The Global Catalogue of Microorganisms (GCM) 10K type strain sequencing project: providing services to taxonomists for standard genome sequencing and annotation.</title>
        <authorList>
            <consortium name="The Broad Institute Genomics Platform"/>
            <consortium name="The Broad Institute Genome Sequencing Center for Infectious Disease"/>
            <person name="Wu L."/>
            <person name="Ma J."/>
        </authorList>
    </citation>
    <scope>NUCLEOTIDE SEQUENCE [LARGE SCALE GENOMIC DNA]</scope>
    <source>
        <strain evidence="2">TISTR 1906</strain>
    </source>
</reference>
<gene>
    <name evidence="1" type="ORF">ACFSW6_03435</name>
</gene>
<accession>A0ABW5UKY1</accession>
<proteinExistence type="predicted"/>
<sequence>MQKTIYLSSSLQGMAGAVRLQKGPAPYFGLQFGHFKPKPGMAAMT</sequence>
<protein>
    <submittedName>
        <fullName evidence="1">Uncharacterized protein</fullName>
    </submittedName>
</protein>